<keyword evidence="2" id="KW-0732">Signal</keyword>
<dbReference type="AlphaFoldDB" id="A0A7K3M622"/>
<evidence type="ECO:0000256" key="2">
    <source>
        <dbReference type="SAM" id="SignalP"/>
    </source>
</evidence>
<gene>
    <name evidence="3" type="ORF">F7O44_16680</name>
</gene>
<organism evidence="3 4">
    <name type="scientific">Phytoactinopolyspora mesophila</name>
    <dbReference type="NCBI Taxonomy" id="2650750"/>
    <lineage>
        <taxon>Bacteria</taxon>
        <taxon>Bacillati</taxon>
        <taxon>Actinomycetota</taxon>
        <taxon>Actinomycetes</taxon>
        <taxon>Jiangellales</taxon>
        <taxon>Jiangellaceae</taxon>
        <taxon>Phytoactinopolyspora</taxon>
    </lineage>
</organism>
<feature type="compositionally biased region" description="Acidic residues" evidence="1">
    <location>
        <begin position="52"/>
        <end position="61"/>
    </location>
</feature>
<protein>
    <recommendedName>
        <fullName evidence="5">Nuclear transport factor 2 family protein</fullName>
    </recommendedName>
</protein>
<keyword evidence="4" id="KW-1185">Reference proteome</keyword>
<dbReference type="EMBL" id="WLZY01000005">
    <property type="protein sequence ID" value="NDL58706.1"/>
    <property type="molecule type" value="Genomic_DNA"/>
</dbReference>
<feature type="region of interest" description="Disordered" evidence="1">
    <location>
        <begin position="24"/>
        <end position="61"/>
    </location>
</feature>
<accession>A0A7K3M622</accession>
<evidence type="ECO:0000256" key="1">
    <source>
        <dbReference type="SAM" id="MobiDB-lite"/>
    </source>
</evidence>
<evidence type="ECO:0000313" key="3">
    <source>
        <dbReference type="EMBL" id="NDL58706.1"/>
    </source>
</evidence>
<feature type="signal peptide" evidence="2">
    <location>
        <begin position="1"/>
        <end position="19"/>
    </location>
</feature>
<comment type="caution">
    <text evidence="3">The sequence shown here is derived from an EMBL/GenBank/DDBJ whole genome shotgun (WGS) entry which is preliminary data.</text>
</comment>
<name>A0A7K3M622_9ACTN</name>
<proteinExistence type="predicted"/>
<feature type="chain" id="PRO_5038405238" description="Nuclear transport factor 2 family protein" evidence="2">
    <location>
        <begin position="20"/>
        <end position="192"/>
    </location>
</feature>
<evidence type="ECO:0008006" key="5">
    <source>
        <dbReference type="Google" id="ProtNLM"/>
    </source>
</evidence>
<dbReference type="RefSeq" id="WP_162451393.1">
    <property type="nucleotide sequence ID" value="NZ_WLZY01000005.1"/>
</dbReference>
<dbReference type="Proteomes" id="UP000460435">
    <property type="component" value="Unassembled WGS sequence"/>
</dbReference>
<evidence type="ECO:0000313" key="4">
    <source>
        <dbReference type="Proteomes" id="UP000460435"/>
    </source>
</evidence>
<sequence length="192" mass="20442">MRLWISPVLAVMLAFGVAACGSDDESAGLDATTGAEQSPTDDELPPPNGDESGAETDTSADDEAAVEQLYDQFWDAVVSAENGPDTDPALFDGIGTGAIVEIYVSRAREWEDLGVHRDGEPQLEDITVDVDGDEARVEACKDEADWQMIADGEPVPLEDREPSAHVVIAERTGDGWLFTDELASDEAVISCG</sequence>
<dbReference type="PROSITE" id="PS51257">
    <property type="entry name" value="PROKAR_LIPOPROTEIN"/>
    <property type="match status" value="1"/>
</dbReference>
<reference evidence="3 4" key="1">
    <citation type="submission" date="2019-11" db="EMBL/GenBank/DDBJ databases">
        <authorList>
            <person name="Li X.-J."/>
            <person name="Feng X.-M."/>
        </authorList>
    </citation>
    <scope>NUCLEOTIDE SEQUENCE [LARGE SCALE GENOMIC DNA]</scope>
    <source>
        <strain evidence="3 4">XMNu-373</strain>
    </source>
</reference>